<evidence type="ECO:0000256" key="2">
    <source>
        <dbReference type="ARBA" id="ARBA00022723"/>
    </source>
</evidence>
<feature type="domain" description="C2H2-type" evidence="14">
    <location>
        <begin position="331"/>
        <end position="359"/>
    </location>
</feature>
<sequence length="374" mass="40062">MQSAHLPSKLLEKPGGGAMSMEELACSNRSFYPWHKPYLTNSLGQIYATDSDTTTLSTSAARKSESLCPSSATSTLSELSRSFGDPAFNASLPTMSSLYSRGFGAHAYNCWPLSGPIATSSAETGLNFKAEVQVPCSAASSLWEFNAAAAAAAAPNGWLKEMPGVPASYHSQIPAADYALAAFAGAAAAGTTSHLAGTDVYKSLVPGGPQGDFGCPAAVMAPLFPSVPAALNGRSSASKRYPSRSNCACPNCAEADRLGPAGEHLRKRNIHSCHIPGCGKVYNKSSHLKAHLRWHTGERPFICNWLFCGKRFTRSDELQRHLRTHTGEKRFACPVCDKRFMRSDHLSKHVKTNHNDEKSPTSTGEVVKPIKTEK</sequence>
<keyword evidence="2" id="KW-0479">Metal-binding</keyword>
<keyword evidence="8" id="KW-0804">Transcription</keyword>
<feature type="region of interest" description="Disordered" evidence="13">
    <location>
        <begin position="348"/>
        <end position="374"/>
    </location>
</feature>
<evidence type="ECO:0000256" key="11">
    <source>
        <dbReference type="ARBA" id="ARBA00038409"/>
    </source>
</evidence>
<evidence type="ECO:0000256" key="7">
    <source>
        <dbReference type="ARBA" id="ARBA00023125"/>
    </source>
</evidence>
<proteinExistence type="inferred from homology"/>
<dbReference type="Proteomes" id="UP001209878">
    <property type="component" value="Unassembled WGS sequence"/>
</dbReference>
<evidence type="ECO:0000256" key="1">
    <source>
        <dbReference type="ARBA" id="ARBA00004123"/>
    </source>
</evidence>
<evidence type="ECO:0000256" key="6">
    <source>
        <dbReference type="ARBA" id="ARBA00023015"/>
    </source>
</evidence>
<keyword evidence="5" id="KW-0862">Zinc</keyword>
<evidence type="ECO:0000256" key="4">
    <source>
        <dbReference type="ARBA" id="ARBA00022771"/>
    </source>
</evidence>
<keyword evidence="6" id="KW-0805">Transcription regulation</keyword>
<dbReference type="EMBL" id="JAODUO010000002">
    <property type="protein sequence ID" value="KAK2194195.1"/>
    <property type="molecule type" value="Genomic_DNA"/>
</dbReference>
<evidence type="ECO:0000256" key="8">
    <source>
        <dbReference type="ARBA" id="ARBA00023163"/>
    </source>
</evidence>
<reference evidence="15" key="1">
    <citation type="journal article" date="2023" name="Mol. Biol. Evol.">
        <title>Third-Generation Sequencing Reveals the Adaptive Role of the Epigenome in Three Deep-Sea Polychaetes.</title>
        <authorList>
            <person name="Perez M."/>
            <person name="Aroh O."/>
            <person name="Sun Y."/>
            <person name="Lan Y."/>
            <person name="Juniper S.K."/>
            <person name="Young C.R."/>
            <person name="Angers B."/>
            <person name="Qian P.Y."/>
        </authorList>
    </citation>
    <scope>NUCLEOTIDE SEQUENCE</scope>
    <source>
        <strain evidence="15">R07B-5</strain>
    </source>
</reference>
<feature type="domain" description="C2H2-type" evidence="14">
    <location>
        <begin position="301"/>
        <end position="330"/>
    </location>
</feature>
<gene>
    <name evidence="15" type="ORF">NP493_2g23011</name>
</gene>
<feature type="domain" description="C2H2-type" evidence="14">
    <location>
        <begin position="271"/>
        <end position="300"/>
    </location>
</feature>
<dbReference type="SUPFAM" id="SSF57667">
    <property type="entry name" value="beta-beta-alpha zinc fingers"/>
    <property type="match status" value="2"/>
</dbReference>
<dbReference type="GO" id="GO:0008270">
    <property type="term" value="F:zinc ion binding"/>
    <property type="evidence" value="ECO:0007669"/>
    <property type="project" value="UniProtKB-KW"/>
</dbReference>
<evidence type="ECO:0000256" key="9">
    <source>
        <dbReference type="ARBA" id="ARBA00023242"/>
    </source>
</evidence>
<evidence type="ECO:0000256" key="5">
    <source>
        <dbReference type="ARBA" id="ARBA00022833"/>
    </source>
</evidence>
<dbReference type="Gene3D" id="3.30.160.60">
    <property type="entry name" value="Classic Zinc Finger"/>
    <property type="match status" value="3"/>
</dbReference>
<comment type="similarity">
    <text evidence="11">Belongs to the Sp1 C2H2-type zinc-finger protein family.</text>
</comment>
<protein>
    <recommendedName>
        <fullName evidence="14">C2H2-type domain-containing protein</fullName>
    </recommendedName>
</protein>
<feature type="compositionally biased region" description="Basic and acidic residues" evidence="13">
    <location>
        <begin position="348"/>
        <end position="359"/>
    </location>
</feature>
<keyword evidence="16" id="KW-1185">Reference proteome</keyword>
<dbReference type="FunFam" id="3.30.160.60:FF:000014">
    <property type="entry name" value="Transcription factor Sp3"/>
    <property type="match status" value="1"/>
</dbReference>
<dbReference type="GO" id="GO:0000981">
    <property type="term" value="F:DNA-binding transcription factor activity, RNA polymerase II-specific"/>
    <property type="evidence" value="ECO:0007669"/>
    <property type="project" value="TreeGrafter"/>
</dbReference>
<comment type="caution">
    <text evidence="15">The sequence shown here is derived from an EMBL/GenBank/DDBJ whole genome shotgun (WGS) entry which is preliminary data.</text>
</comment>
<dbReference type="FunFam" id="3.30.160.60:FF:000077">
    <property type="entry name" value="Sp8 transcription factor"/>
    <property type="match status" value="1"/>
</dbReference>
<dbReference type="PROSITE" id="PS00028">
    <property type="entry name" value="ZINC_FINGER_C2H2_1"/>
    <property type="match status" value="3"/>
</dbReference>
<dbReference type="InterPro" id="IPR013087">
    <property type="entry name" value="Znf_C2H2_type"/>
</dbReference>
<keyword evidence="7" id="KW-0238">DNA-binding</keyword>
<dbReference type="AlphaFoldDB" id="A0AAD9PG62"/>
<evidence type="ECO:0000256" key="13">
    <source>
        <dbReference type="SAM" id="MobiDB-lite"/>
    </source>
</evidence>
<evidence type="ECO:0000313" key="15">
    <source>
        <dbReference type="EMBL" id="KAK2194195.1"/>
    </source>
</evidence>
<organism evidence="15 16">
    <name type="scientific">Ridgeia piscesae</name>
    <name type="common">Tubeworm</name>
    <dbReference type="NCBI Taxonomy" id="27915"/>
    <lineage>
        <taxon>Eukaryota</taxon>
        <taxon>Metazoa</taxon>
        <taxon>Spiralia</taxon>
        <taxon>Lophotrochozoa</taxon>
        <taxon>Annelida</taxon>
        <taxon>Polychaeta</taxon>
        <taxon>Sedentaria</taxon>
        <taxon>Canalipalpata</taxon>
        <taxon>Sabellida</taxon>
        <taxon>Siboglinidae</taxon>
        <taxon>Ridgeia</taxon>
    </lineage>
</organism>
<dbReference type="FunFam" id="3.30.160.60:FF:000026">
    <property type="entry name" value="Transcription factor Sp3"/>
    <property type="match status" value="1"/>
</dbReference>
<dbReference type="GO" id="GO:0005634">
    <property type="term" value="C:nucleus"/>
    <property type="evidence" value="ECO:0007669"/>
    <property type="project" value="UniProtKB-SubCell"/>
</dbReference>
<dbReference type="SMART" id="SM00355">
    <property type="entry name" value="ZnF_C2H2"/>
    <property type="match status" value="3"/>
</dbReference>
<dbReference type="PROSITE" id="PS50157">
    <property type="entry name" value="ZINC_FINGER_C2H2_2"/>
    <property type="match status" value="3"/>
</dbReference>
<comment type="subcellular location">
    <subcellularLocation>
        <location evidence="1">Nucleus</location>
    </subcellularLocation>
</comment>
<evidence type="ECO:0000256" key="3">
    <source>
        <dbReference type="ARBA" id="ARBA00022737"/>
    </source>
</evidence>
<accession>A0AAD9PG62</accession>
<dbReference type="InterPro" id="IPR036236">
    <property type="entry name" value="Znf_C2H2_sf"/>
</dbReference>
<comment type="function">
    <text evidence="10">Transcription factor which plays a key role in limb development. Positively regulates FGF8 expression in the apical ectodermal ridge (AER) and contributes to limb outgrowth in embryos.</text>
</comment>
<keyword evidence="4 12" id="KW-0863">Zinc-finger</keyword>
<evidence type="ECO:0000259" key="14">
    <source>
        <dbReference type="PROSITE" id="PS50157"/>
    </source>
</evidence>
<dbReference type="PANTHER" id="PTHR23235:SF170">
    <property type="entry name" value="FI01014P-RELATED"/>
    <property type="match status" value="1"/>
</dbReference>
<evidence type="ECO:0000256" key="12">
    <source>
        <dbReference type="PROSITE-ProRule" id="PRU00042"/>
    </source>
</evidence>
<dbReference type="GO" id="GO:0000978">
    <property type="term" value="F:RNA polymerase II cis-regulatory region sequence-specific DNA binding"/>
    <property type="evidence" value="ECO:0007669"/>
    <property type="project" value="TreeGrafter"/>
</dbReference>
<name>A0AAD9PG62_RIDPI</name>
<keyword evidence="9" id="KW-0539">Nucleus</keyword>
<dbReference type="Pfam" id="PF00096">
    <property type="entry name" value="zf-C2H2"/>
    <property type="match status" value="3"/>
</dbReference>
<keyword evidence="3" id="KW-0677">Repeat</keyword>
<evidence type="ECO:0000256" key="10">
    <source>
        <dbReference type="ARBA" id="ARBA00037677"/>
    </source>
</evidence>
<evidence type="ECO:0000313" key="16">
    <source>
        <dbReference type="Proteomes" id="UP001209878"/>
    </source>
</evidence>
<dbReference type="PANTHER" id="PTHR23235">
    <property type="entry name" value="KRUEPPEL-LIKE TRANSCRIPTION FACTOR"/>
    <property type="match status" value="1"/>
</dbReference>